<feature type="domain" description="UPF0547" evidence="4">
    <location>
        <begin position="225"/>
        <end position="249"/>
    </location>
</feature>
<evidence type="ECO:0000256" key="1">
    <source>
        <dbReference type="ARBA" id="ARBA00008336"/>
    </source>
</evidence>
<sequence length="365" mass="39799">REGKKELPSHLLPRIKQKTPGTRKPSSHAEDTREERSRRRRGGSESLGSGRAPQLRGPPPAAAGSPRFPLGPRAGGARSRYRPARYNGSEPAHRAQPRPCEVPSQSGGRAGSSRRRPTPAPPSPGWAGPLRRRRRRRRGRAAPLSEGRAGGGRGPRRLRRLLPAPAGRAPPAGAAPRRAPALSPPALPGRRGAGRGWGGAAGAPAAAAAASMSSSRAKKVKMATKSCPECDQQVPVACKSCPCGYIFISRKLLHAKRAERSPPITENKSEAKRRRTERVKREKINSAVNKDLENRKRSRSNSHSDHSRRGRGRPKSASAKKHEEEREKQEKEVDMYANLSDEKAFVFSVALAEINRKIINQRLIL</sequence>
<reference evidence="5" key="2">
    <citation type="submission" date="2025-09" db="UniProtKB">
        <authorList>
            <consortium name="Ensembl"/>
        </authorList>
    </citation>
    <scope>IDENTIFICATION</scope>
</reference>
<reference evidence="5" key="1">
    <citation type="submission" date="2025-08" db="UniProtKB">
        <authorList>
            <consortium name="Ensembl"/>
        </authorList>
    </citation>
    <scope>IDENTIFICATION</scope>
</reference>
<evidence type="ECO:0000256" key="2">
    <source>
        <dbReference type="ARBA" id="ARBA00023054"/>
    </source>
</evidence>
<evidence type="ECO:0000313" key="5">
    <source>
        <dbReference type="Ensembl" id="ENSANIP00000026601.1"/>
    </source>
</evidence>
<feature type="compositionally biased region" description="Basic residues" evidence="3">
    <location>
        <begin position="130"/>
        <end position="140"/>
    </location>
</feature>
<accession>A0A8B9NP78</accession>
<feature type="compositionally biased region" description="Basic and acidic residues" evidence="3">
    <location>
        <begin position="27"/>
        <end position="37"/>
    </location>
</feature>
<dbReference type="Pfam" id="PF10571">
    <property type="entry name" value="UPF0547"/>
    <property type="match status" value="1"/>
</dbReference>
<dbReference type="InterPro" id="IPR018886">
    <property type="entry name" value="UPF0547"/>
</dbReference>
<feature type="compositionally biased region" description="Low complexity" evidence="3">
    <location>
        <begin position="161"/>
        <end position="181"/>
    </location>
</feature>
<dbReference type="Proteomes" id="UP000694541">
    <property type="component" value="Unplaced"/>
</dbReference>
<feature type="compositionally biased region" description="Low complexity" evidence="3">
    <location>
        <begin position="202"/>
        <end position="215"/>
    </location>
</feature>
<dbReference type="InterPro" id="IPR040246">
    <property type="entry name" value="C16orf87-like"/>
</dbReference>
<proteinExistence type="inferred from homology"/>
<dbReference type="Ensembl" id="ENSANIT00000027476.1">
    <property type="protein sequence ID" value="ENSANIP00000026601.1"/>
    <property type="gene ID" value="ENSANIG00000017826.1"/>
</dbReference>
<organism evidence="5 6">
    <name type="scientific">Accipiter nisus</name>
    <name type="common">Eurasian sparrowhawk</name>
    <dbReference type="NCBI Taxonomy" id="211598"/>
    <lineage>
        <taxon>Eukaryota</taxon>
        <taxon>Metazoa</taxon>
        <taxon>Chordata</taxon>
        <taxon>Craniata</taxon>
        <taxon>Vertebrata</taxon>
        <taxon>Euteleostomi</taxon>
        <taxon>Archelosauria</taxon>
        <taxon>Archosauria</taxon>
        <taxon>Dinosauria</taxon>
        <taxon>Saurischia</taxon>
        <taxon>Theropoda</taxon>
        <taxon>Coelurosauria</taxon>
        <taxon>Aves</taxon>
        <taxon>Neognathae</taxon>
        <taxon>Neoaves</taxon>
        <taxon>Telluraves</taxon>
        <taxon>Accipitrimorphae</taxon>
        <taxon>Accipitriformes</taxon>
        <taxon>Accipitridae</taxon>
        <taxon>Accipitrinae</taxon>
        <taxon>Accipiter</taxon>
    </lineage>
</organism>
<dbReference type="AlphaFoldDB" id="A0A8B9NP78"/>
<keyword evidence="6" id="KW-1185">Reference proteome</keyword>
<evidence type="ECO:0000259" key="4">
    <source>
        <dbReference type="Pfam" id="PF10571"/>
    </source>
</evidence>
<protein>
    <submittedName>
        <fullName evidence="5">Chromosome 16 open reading frame 87</fullName>
    </submittedName>
</protein>
<feature type="compositionally biased region" description="Basic and acidic residues" evidence="3">
    <location>
        <begin position="320"/>
        <end position="334"/>
    </location>
</feature>
<feature type="compositionally biased region" description="Basic and acidic residues" evidence="3">
    <location>
        <begin position="279"/>
        <end position="295"/>
    </location>
</feature>
<evidence type="ECO:0000256" key="3">
    <source>
        <dbReference type="SAM" id="MobiDB-lite"/>
    </source>
</evidence>
<feature type="region of interest" description="Disordered" evidence="3">
    <location>
        <begin position="1"/>
        <end position="221"/>
    </location>
</feature>
<name>A0A8B9NP78_9AVES</name>
<evidence type="ECO:0000313" key="6">
    <source>
        <dbReference type="Proteomes" id="UP000694541"/>
    </source>
</evidence>
<comment type="similarity">
    <text evidence="1">Belongs to the UPF0547 family.</text>
</comment>
<feature type="region of interest" description="Disordered" evidence="3">
    <location>
        <begin position="257"/>
        <end position="334"/>
    </location>
</feature>
<keyword evidence="2" id="KW-0175">Coiled coil</keyword>
<dbReference type="PANTHER" id="PTHR31101">
    <property type="entry name" value="UPF0547 PROTEIN C16ORF87"/>
    <property type="match status" value="1"/>
</dbReference>